<comment type="caution">
    <text evidence="2">The sequence shown here is derived from an EMBL/GenBank/DDBJ whole genome shotgun (WGS) entry which is preliminary data.</text>
</comment>
<evidence type="ECO:0000313" key="2">
    <source>
        <dbReference type="EMBL" id="MDD7971376.1"/>
    </source>
</evidence>
<organism evidence="2 3">
    <name type="scientific">Roseinatronobacter alkalisoli</name>
    <dbReference type="NCBI Taxonomy" id="3028235"/>
    <lineage>
        <taxon>Bacteria</taxon>
        <taxon>Pseudomonadati</taxon>
        <taxon>Pseudomonadota</taxon>
        <taxon>Alphaproteobacteria</taxon>
        <taxon>Rhodobacterales</taxon>
        <taxon>Paracoccaceae</taxon>
        <taxon>Roseinatronobacter</taxon>
    </lineage>
</organism>
<keyword evidence="3" id="KW-1185">Reference proteome</keyword>
<feature type="signal peptide" evidence="1">
    <location>
        <begin position="1"/>
        <end position="24"/>
    </location>
</feature>
<proteinExistence type="predicted"/>
<protein>
    <submittedName>
        <fullName evidence="2">Uncharacterized protein</fullName>
    </submittedName>
</protein>
<dbReference type="EMBL" id="JAQZSM010000007">
    <property type="protein sequence ID" value="MDD7971376.1"/>
    <property type="molecule type" value="Genomic_DNA"/>
</dbReference>
<evidence type="ECO:0000256" key="1">
    <source>
        <dbReference type="SAM" id="SignalP"/>
    </source>
</evidence>
<gene>
    <name evidence="2" type="ORF">PUT78_09690</name>
</gene>
<dbReference type="Pfam" id="PF07692">
    <property type="entry name" value="Fea1"/>
    <property type="match status" value="1"/>
</dbReference>
<dbReference type="RefSeq" id="WP_274352060.1">
    <property type="nucleotide sequence ID" value="NZ_JAQZSM010000007.1"/>
</dbReference>
<keyword evidence="1" id="KW-0732">Signal</keyword>
<feature type="chain" id="PRO_5045171825" evidence="1">
    <location>
        <begin position="25"/>
        <end position="324"/>
    </location>
</feature>
<sequence>MRKTTALVAAIGLAVVSLPVRTQASDDWQLAHGGFVTASDVRPHNGLAQDRADILAALSGDTPDWAQALALYTWGANFPWRDMTHSLGRFADNYNGAMPAVLPLSVAHWGDGAFALAPVYSALAGTGAFSPLAPDARVAFIDGASLATILNWTRFELAMSERKALASEPNWALSNGSPKNWNEIFAFHWGPEGQHSVHAALEQVPDGAQVNAALYAALAEGQPQLLQERWAAAEAARVETLLHEGALRLFLAALMDADTASDDDSRTRAVMRARGLWLAAAEALLSVTPAEADGIEAALAGTGDADLLPFAVQAVADALAQLHG</sequence>
<dbReference type="Proteomes" id="UP001431784">
    <property type="component" value="Unassembled WGS sequence"/>
</dbReference>
<reference evidence="2" key="1">
    <citation type="submission" date="2023-02" db="EMBL/GenBank/DDBJ databases">
        <title>Description of Roseinatronobacter alkalisoli sp. nov., an alkaliphilic bacerium isolated from soda soil.</title>
        <authorList>
            <person name="Wei W."/>
        </authorList>
    </citation>
    <scope>NUCLEOTIDE SEQUENCE</scope>
    <source>
        <strain evidence="2">HJB301</strain>
    </source>
</reference>
<dbReference type="InterPro" id="IPR011643">
    <property type="entry name" value="HCR1"/>
</dbReference>
<name>A0ABT5T8R6_9RHOB</name>
<accession>A0ABT5T8R6</accession>
<evidence type="ECO:0000313" key="3">
    <source>
        <dbReference type="Proteomes" id="UP001431784"/>
    </source>
</evidence>